<evidence type="ECO:0000313" key="1">
    <source>
        <dbReference type="EMBL" id="KAG9347554.1"/>
    </source>
</evidence>
<name>A0A8T2P4V4_9TELE</name>
<evidence type="ECO:0000313" key="2">
    <source>
        <dbReference type="Proteomes" id="UP000824540"/>
    </source>
</evidence>
<comment type="caution">
    <text evidence="1">The sequence shown here is derived from an EMBL/GenBank/DDBJ whole genome shotgun (WGS) entry which is preliminary data.</text>
</comment>
<dbReference type="Proteomes" id="UP000824540">
    <property type="component" value="Unassembled WGS sequence"/>
</dbReference>
<protein>
    <submittedName>
        <fullName evidence="1">Uncharacterized protein</fullName>
    </submittedName>
</protein>
<gene>
    <name evidence="1" type="ORF">JZ751_005122</name>
</gene>
<reference evidence="1" key="1">
    <citation type="thesis" date="2021" institute="BYU ScholarsArchive" country="Provo, UT, USA">
        <title>Applications of and Algorithms for Genome Assembly and Genomic Analyses with an Emphasis on Marine Teleosts.</title>
        <authorList>
            <person name="Pickett B.D."/>
        </authorList>
    </citation>
    <scope>NUCLEOTIDE SEQUENCE</scope>
    <source>
        <strain evidence="1">HI-2016</strain>
    </source>
</reference>
<sequence length="105" mass="11915">MRGRMFDTQLLTGNRHFTMPEPERFSLNLAGSLRYPGLRMGRLEGSHFESPPTDLCFDGLTEWNTKPVMQLVLKTFKAIQRSFGWDSPAAKMLTLEANRHCVGGI</sequence>
<accession>A0A8T2P4V4</accession>
<dbReference type="EMBL" id="JAFBMS010000013">
    <property type="protein sequence ID" value="KAG9347554.1"/>
    <property type="molecule type" value="Genomic_DNA"/>
</dbReference>
<proteinExistence type="predicted"/>
<dbReference type="AlphaFoldDB" id="A0A8T2P4V4"/>
<organism evidence="1 2">
    <name type="scientific">Albula glossodonta</name>
    <name type="common">roundjaw bonefish</name>
    <dbReference type="NCBI Taxonomy" id="121402"/>
    <lineage>
        <taxon>Eukaryota</taxon>
        <taxon>Metazoa</taxon>
        <taxon>Chordata</taxon>
        <taxon>Craniata</taxon>
        <taxon>Vertebrata</taxon>
        <taxon>Euteleostomi</taxon>
        <taxon>Actinopterygii</taxon>
        <taxon>Neopterygii</taxon>
        <taxon>Teleostei</taxon>
        <taxon>Albuliformes</taxon>
        <taxon>Albulidae</taxon>
        <taxon>Albula</taxon>
    </lineage>
</organism>
<keyword evidence="2" id="KW-1185">Reference proteome</keyword>